<dbReference type="InterPro" id="IPR010730">
    <property type="entry name" value="HET"/>
</dbReference>
<accession>A0ABR1SHX7</accession>
<name>A0ABR1SHX7_9PEZI</name>
<evidence type="ECO:0000313" key="2">
    <source>
        <dbReference type="EMBL" id="KAK8033486.1"/>
    </source>
</evidence>
<feature type="domain" description="Heterokaryon incompatibility" evidence="1">
    <location>
        <begin position="178"/>
        <end position="333"/>
    </location>
</feature>
<organism evidence="2 3">
    <name type="scientific">Apiospora marii</name>
    <dbReference type="NCBI Taxonomy" id="335849"/>
    <lineage>
        <taxon>Eukaryota</taxon>
        <taxon>Fungi</taxon>
        <taxon>Dikarya</taxon>
        <taxon>Ascomycota</taxon>
        <taxon>Pezizomycotina</taxon>
        <taxon>Sordariomycetes</taxon>
        <taxon>Xylariomycetidae</taxon>
        <taxon>Amphisphaeriales</taxon>
        <taxon>Apiosporaceae</taxon>
        <taxon>Apiospora</taxon>
    </lineage>
</organism>
<dbReference type="Pfam" id="PF06985">
    <property type="entry name" value="HET"/>
    <property type="match status" value="1"/>
</dbReference>
<dbReference type="PANTHER" id="PTHR33112:SF10">
    <property type="entry name" value="TOL"/>
    <property type="match status" value="1"/>
</dbReference>
<sequence>MICPSCRSSIFEGARAWGHHQLPSSTAEYCTLCGWQEEEARTWMGFDFNAALDKNHLYRWTIHRSPKLRESEASCTIHFRPNVTQFPQLQNAPTKTFHLIGAESVRVNLSLDDRLGTESVGPQLNAWLEHCGTAHTGRCAVPESPSWVPKRLVDLSALAEGRVVVRETAPLPGPKPRFVTLSHCWGGPEGPQMIRLLPENHATFTDPEAGIRVEQLPRNFRDAVEIVRLLRARYIWIDSLCILQDGEEFKTEGQLMHLVYRNSYCNLAAAASSDCQGGLFQDRQNIENFGGDVVETSERSRFGKGKWRVFPSEYWSDQLLMEPLYRRGWVFQERMLSPRILHFAAGQVFWDCASTTACEVLPDGLPWQLDAASSTERYWRERLQLIQQQASGSSTKPQKFVGSADVSFETFWREAVANYTACNLTQNTDRLLAVWGVAKLVRDQFRLDNGEEDYGVGLWSSQLAEQLAWRSRDPGRAQRSPRLARLWPSWSWASLVGPIDLQPRSSEPGQFYSATNHQGGGVCFELEAGDGQGGGGSNDDVPRELQTKRLAVRSVFVGIALEEQRMAANEEATKGGLGQDSIHAYTFRLVYQDGLVGNQSTGTFRAFPDSALEFLQCSDMECHLVILTASGNQDEAWDADSWASYEEQVTSAPSWVHGTGIIVVKVAPSEKDGENTQKQYRRIGVCNFEGLGSDDFSRLEQSHVSDIWLV</sequence>
<proteinExistence type="predicted"/>
<reference evidence="2 3" key="1">
    <citation type="submission" date="2023-01" db="EMBL/GenBank/DDBJ databases">
        <title>Analysis of 21 Apiospora genomes using comparative genomics revels a genus with tremendous synthesis potential of carbohydrate active enzymes and secondary metabolites.</title>
        <authorList>
            <person name="Sorensen T."/>
        </authorList>
    </citation>
    <scope>NUCLEOTIDE SEQUENCE [LARGE SCALE GENOMIC DNA]</scope>
    <source>
        <strain evidence="2 3">CBS 20057</strain>
    </source>
</reference>
<dbReference type="Proteomes" id="UP001396898">
    <property type="component" value="Unassembled WGS sequence"/>
</dbReference>
<comment type="caution">
    <text evidence="2">The sequence shown here is derived from an EMBL/GenBank/DDBJ whole genome shotgun (WGS) entry which is preliminary data.</text>
</comment>
<dbReference type="PANTHER" id="PTHR33112">
    <property type="entry name" value="DOMAIN PROTEIN, PUTATIVE-RELATED"/>
    <property type="match status" value="1"/>
</dbReference>
<evidence type="ECO:0000259" key="1">
    <source>
        <dbReference type="Pfam" id="PF06985"/>
    </source>
</evidence>
<keyword evidence="3" id="KW-1185">Reference proteome</keyword>
<protein>
    <recommendedName>
        <fullName evidence="1">Heterokaryon incompatibility domain-containing protein</fullName>
    </recommendedName>
</protein>
<dbReference type="EMBL" id="JAQQWI010000006">
    <property type="protein sequence ID" value="KAK8033486.1"/>
    <property type="molecule type" value="Genomic_DNA"/>
</dbReference>
<gene>
    <name evidence="2" type="ORF">PG991_002884</name>
</gene>
<evidence type="ECO:0000313" key="3">
    <source>
        <dbReference type="Proteomes" id="UP001396898"/>
    </source>
</evidence>